<dbReference type="SUPFAM" id="SSF53383">
    <property type="entry name" value="PLP-dependent transferases"/>
    <property type="match status" value="1"/>
</dbReference>
<dbReference type="EMBL" id="WRPP01000002">
    <property type="protein sequence ID" value="MVU77638.1"/>
    <property type="molecule type" value="Genomic_DNA"/>
</dbReference>
<sequence>MFSPGDVIAVDELTYPGFKLLARAHDLELAPIPARADGPDLDRLARICAERPVRAVYTMPTLHNPLGWVLDDARRRALVSLARRHDLRPIAHPRSFFAWLLVDPDQRMDRVAAELSRRGIRVCTAADFATTAHVPHGLRIALGSTAPEELPAVLAELRAALGRVPL</sequence>
<dbReference type="Gene3D" id="3.40.640.10">
    <property type="entry name" value="Type I PLP-dependent aspartate aminotransferase-like (Major domain)"/>
    <property type="match status" value="1"/>
</dbReference>
<dbReference type="AlphaFoldDB" id="A0A7K1UUT1"/>
<dbReference type="GO" id="GO:0008483">
    <property type="term" value="F:transaminase activity"/>
    <property type="evidence" value="ECO:0007669"/>
    <property type="project" value="UniProtKB-KW"/>
</dbReference>
<name>A0A7K1UUT1_9NOCA</name>
<dbReference type="InterPro" id="IPR015424">
    <property type="entry name" value="PyrdxlP-dep_Trfase"/>
</dbReference>
<gene>
    <name evidence="2" type="ORF">GPX89_10345</name>
</gene>
<evidence type="ECO:0000259" key="1">
    <source>
        <dbReference type="Pfam" id="PF00155"/>
    </source>
</evidence>
<proteinExistence type="predicted"/>
<keyword evidence="2" id="KW-0032">Aminotransferase</keyword>
<dbReference type="InterPro" id="IPR015421">
    <property type="entry name" value="PyrdxlP-dep_Trfase_major"/>
</dbReference>
<protein>
    <submittedName>
        <fullName evidence="2">Aminotransferase class I/II-fold pyridoxal phosphate-dependent enzyme</fullName>
    </submittedName>
</protein>
<dbReference type="Pfam" id="PF00155">
    <property type="entry name" value="Aminotran_1_2"/>
    <property type="match status" value="1"/>
</dbReference>
<dbReference type="PANTHER" id="PTHR46577">
    <property type="entry name" value="HTH-TYPE TRANSCRIPTIONAL REGULATORY PROTEIN GABR"/>
    <property type="match status" value="1"/>
</dbReference>
<dbReference type="InterPro" id="IPR051446">
    <property type="entry name" value="HTH_trans_reg/aminotransferase"/>
</dbReference>
<keyword evidence="3" id="KW-1185">Reference proteome</keyword>
<dbReference type="PANTHER" id="PTHR46577:SF1">
    <property type="entry name" value="HTH-TYPE TRANSCRIPTIONAL REGULATORY PROTEIN GABR"/>
    <property type="match status" value="1"/>
</dbReference>
<evidence type="ECO:0000313" key="2">
    <source>
        <dbReference type="EMBL" id="MVU77638.1"/>
    </source>
</evidence>
<comment type="caution">
    <text evidence="2">The sequence shown here is derived from an EMBL/GenBank/DDBJ whole genome shotgun (WGS) entry which is preliminary data.</text>
</comment>
<dbReference type="Proteomes" id="UP000466794">
    <property type="component" value="Unassembled WGS sequence"/>
</dbReference>
<keyword evidence="2" id="KW-0808">Transferase</keyword>
<reference evidence="2 3" key="1">
    <citation type="submission" date="2019-12" db="EMBL/GenBank/DDBJ databases">
        <title>Nocardia sp. nov. ET3-3 isolated from soil.</title>
        <authorList>
            <person name="Kanchanasin P."/>
            <person name="Tanasupawat S."/>
            <person name="Yuki M."/>
            <person name="Kudo T."/>
        </authorList>
    </citation>
    <scope>NUCLEOTIDE SEQUENCE [LARGE SCALE GENOMIC DNA]</scope>
    <source>
        <strain evidence="2 3">ET3-3</strain>
    </source>
</reference>
<dbReference type="GO" id="GO:0030170">
    <property type="term" value="F:pyridoxal phosphate binding"/>
    <property type="evidence" value="ECO:0007669"/>
    <property type="project" value="InterPro"/>
</dbReference>
<evidence type="ECO:0000313" key="3">
    <source>
        <dbReference type="Proteomes" id="UP000466794"/>
    </source>
</evidence>
<feature type="domain" description="Aminotransferase class I/classII large" evidence="1">
    <location>
        <begin position="2"/>
        <end position="90"/>
    </location>
</feature>
<accession>A0A7K1UUT1</accession>
<organism evidence="2 3">
    <name type="scientific">Nocardia terrae</name>
    <dbReference type="NCBI Taxonomy" id="2675851"/>
    <lineage>
        <taxon>Bacteria</taxon>
        <taxon>Bacillati</taxon>
        <taxon>Actinomycetota</taxon>
        <taxon>Actinomycetes</taxon>
        <taxon>Mycobacteriales</taxon>
        <taxon>Nocardiaceae</taxon>
        <taxon>Nocardia</taxon>
    </lineage>
</organism>
<dbReference type="InterPro" id="IPR004839">
    <property type="entry name" value="Aminotransferase_I/II_large"/>
</dbReference>